<proteinExistence type="inferred from homology"/>
<organism evidence="6 7">
    <name type="scientific">Pseudomonas lundensis</name>
    <dbReference type="NCBI Taxonomy" id="86185"/>
    <lineage>
        <taxon>Bacteria</taxon>
        <taxon>Pseudomonadati</taxon>
        <taxon>Pseudomonadota</taxon>
        <taxon>Gammaproteobacteria</taxon>
        <taxon>Pseudomonadales</taxon>
        <taxon>Pseudomonadaceae</taxon>
        <taxon>Pseudomonas</taxon>
    </lineage>
</organism>
<gene>
    <name evidence="6" type="ORF">PLUA15_350083</name>
</gene>
<evidence type="ECO:0000256" key="4">
    <source>
        <dbReference type="ARBA" id="ARBA00023163"/>
    </source>
</evidence>
<dbReference type="InterPro" id="IPR005119">
    <property type="entry name" value="LysR_subst-bd"/>
</dbReference>
<comment type="caution">
    <text evidence="6">The sequence shown here is derived from an EMBL/GenBank/DDBJ whole genome shotgun (WGS) entry which is preliminary data.</text>
</comment>
<dbReference type="SUPFAM" id="SSF53850">
    <property type="entry name" value="Periplasmic binding protein-like II"/>
    <property type="match status" value="1"/>
</dbReference>
<dbReference type="PANTHER" id="PTHR30126:SF77">
    <property type="entry name" value="TRANSCRIPTIONAL REGULATORY PROTEIN"/>
    <property type="match status" value="1"/>
</dbReference>
<reference evidence="6 7" key="1">
    <citation type="submission" date="2017-08" db="EMBL/GenBank/DDBJ databases">
        <authorList>
            <person name="Chaillou S."/>
        </authorList>
    </citation>
    <scope>NUCLEOTIDE SEQUENCE [LARGE SCALE GENOMIC DNA]</scope>
    <source>
        <strain evidence="6 7">MFPA15A1205</strain>
    </source>
</reference>
<dbReference type="CDD" id="cd05466">
    <property type="entry name" value="PBP2_LTTR_substrate"/>
    <property type="match status" value="1"/>
</dbReference>
<dbReference type="EMBL" id="OBKZ01000029">
    <property type="protein sequence ID" value="SOB53513.1"/>
    <property type="molecule type" value="Genomic_DNA"/>
</dbReference>
<dbReference type="PRINTS" id="PR00039">
    <property type="entry name" value="HTHLYSR"/>
</dbReference>
<dbReference type="PANTHER" id="PTHR30126">
    <property type="entry name" value="HTH-TYPE TRANSCRIPTIONAL REGULATOR"/>
    <property type="match status" value="1"/>
</dbReference>
<comment type="similarity">
    <text evidence="1">Belongs to the LysR transcriptional regulatory family.</text>
</comment>
<dbReference type="InterPro" id="IPR036388">
    <property type="entry name" value="WH-like_DNA-bd_sf"/>
</dbReference>
<dbReference type="Pfam" id="PF03466">
    <property type="entry name" value="LysR_substrate"/>
    <property type="match status" value="1"/>
</dbReference>
<protein>
    <submittedName>
        <fullName evidence="6">Transcriptional regulator, LysR family protein (Modular protein)</fullName>
    </submittedName>
</protein>
<dbReference type="Pfam" id="PF00126">
    <property type="entry name" value="HTH_1"/>
    <property type="match status" value="1"/>
</dbReference>
<keyword evidence="4" id="KW-0804">Transcription</keyword>
<name>A0AAX2HAL1_9PSED</name>
<dbReference type="GO" id="GO:0000976">
    <property type="term" value="F:transcription cis-regulatory region binding"/>
    <property type="evidence" value="ECO:0007669"/>
    <property type="project" value="TreeGrafter"/>
</dbReference>
<accession>A0AAX2HAL1</accession>
<dbReference type="PROSITE" id="PS50931">
    <property type="entry name" value="HTH_LYSR"/>
    <property type="match status" value="1"/>
</dbReference>
<keyword evidence="2" id="KW-0805">Transcription regulation</keyword>
<evidence type="ECO:0000256" key="2">
    <source>
        <dbReference type="ARBA" id="ARBA00023015"/>
    </source>
</evidence>
<evidence type="ECO:0000256" key="1">
    <source>
        <dbReference type="ARBA" id="ARBA00009437"/>
    </source>
</evidence>
<sequence>MAGCRNARAGWGARKAKAVGLTFAKLIRCRTQRVFLLLAPDDRASLSDIFGRFIHCVQSKKVVTAEQKSLVNGLPGRAGLGLLQGFTVAALFGVDGQPCMNMRFLLTFVWVARLGSFRLTAEKLSSTQAAISSRISVLEAELGVQLFQRDSRGVSLTREGHNVLSYAQEMLATQQRLLQSLGQADTFSGRLRIGVMDTVIHSWLSELINALSREYPQVEVELTADTALNLNEQLLKGQLDLIFQTDLLRADGVRNRHLACYPLRWVVASGTPLDRPYEGLAALCQERILTFSRLSRPHQDVLNYLHQQGVSAPRISCINSVAAIIKLVADGFGIGVLPPVLVSRELSNGSLVELPMCAGPGFSVYASWRVGAGLELNEAVVSLAQEVVANYQRAVAPGHLVLPKALD</sequence>
<evidence type="ECO:0000313" key="6">
    <source>
        <dbReference type="EMBL" id="SOB53513.1"/>
    </source>
</evidence>
<feature type="domain" description="HTH lysR-type" evidence="5">
    <location>
        <begin position="100"/>
        <end position="157"/>
    </location>
</feature>
<dbReference type="Proteomes" id="UP000219564">
    <property type="component" value="Unassembled WGS sequence"/>
</dbReference>
<dbReference type="GO" id="GO:0003700">
    <property type="term" value="F:DNA-binding transcription factor activity"/>
    <property type="evidence" value="ECO:0007669"/>
    <property type="project" value="InterPro"/>
</dbReference>
<dbReference type="InterPro" id="IPR036390">
    <property type="entry name" value="WH_DNA-bd_sf"/>
</dbReference>
<dbReference type="Gene3D" id="3.40.190.10">
    <property type="entry name" value="Periplasmic binding protein-like II"/>
    <property type="match status" value="2"/>
</dbReference>
<dbReference type="FunFam" id="1.10.10.10:FF:000001">
    <property type="entry name" value="LysR family transcriptional regulator"/>
    <property type="match status" value="1"/>
</dbReference>
<evidence type="ECO:0000256" key="3">
    <source>
        <dbReference type="ARBA" id="ARBA00023125"/>
    </source>
</evidence>
<dbReference type="AlphaFoldDB" id="A0AAX2HAL1"/>
<dbReference type="Gene3D" id="1.10.10.10">
    <property type="entry name" value="Winged helix-like DNA-binding domain superfamily/Winged helix DNA-binding domain"/>
    <property type="match status" value="1"/>
</dbReference>
<keyword evidence="3" id="KW-0238">DNA-binding</keyword>
<evidence type="ECO:0000313" key="7">
    <source>
        <dbReference type="Proteomes" id="UP000219564"/>
    </source>
</evidence>
<dbReference type="SUPFAM" id="SSF46785">
    <property type="entry name" value="Winged helix' DNA-binding domain"/>
    <property type="match status" value="1"/>
</dbReference>
<dbReference type="InterPro" id="IPR000847">
    <property type="entry name" value="LysR_HTH_N"/>
</dbReference>
<evidence type="ECO:0000259" key="5">
    <source>
        <dbReference type="PROSITE" id="PS50931"/>
    </source>
</evidence>